<dbReference type="GO" id="GO:0005886">
    <property type="term" value="C:plasma membrane"/>
    <property type="evidence" value="ECO:0007669"/>
    <property type="project" value="UniProtKB-SubCell"/>
</dbReference>
<dbReference type="InterPro" id="IPR015915">
    <property type="entry name" value="Kelch-typ_b-propeller"/>
</dbReference>
<feature type="transmembrane region" description="Helical" evidence="11">
    <location>
        <begin position="749"/>
        <end position="768"/>
    </location>
</feature>
<comment type="similarity">
    <text evidence="2">Belongs to the sodium:solute symporter (SSF) (TC 2.A.21) family.</text>
</comment>
<dbReference type="GO" id="GO:0006814">
    <property type="term" value="P:sodium ion transport"/>
    <property type="evidence" value="ECO:0007669"/>
    <property type="project" value="UniProtKB-KW"/>
</dbReference>
<dbReference type="PROSITE" id="PS50283">
    <property type="entry name" value="NA_SOLUT_SYMP_3"/>
    <property type="match status" value="1"/>
</dbReference>
<dbReference type="Pfam" id="PF00474">
    <property type="entry name" value="SSF"/>
    <property type="match status" value="1"/>
</dbReference>
<proteinExistence type="inferred from homology"/>
<dbReference type="CDD" id="cd11495">
    <property type="entry name" value="SLC5sbd_NIS-like_u3"/>
    <property type="match status" value="1"/>
</dbReference>
<evidence type="ECO:0000256" key="8">
    <source>
        <dbReference type="ARBA" id="ARBA00023065"/>
    </source>
</evidence>
<reference evidence="13 14" key="1">
    <citation type="submission" date="2015-03" db="EMBL/GenBank/DDBJ databases">
        <authorList>
            <person name="Murphy D."/>
        </authorList>
    </citation>
    <scope>NUCLEOTIDE SEQUENCE [LARGE SCALE GENOMIC DNA]</scope>
    <source>
        <strain evidence="13 14">KMM 520</strain>
    </source>
</reference>
<keyword evidence="12" id="KW-0732">Signal</keyword>
<protein>
    <recommendedName>
        <fullName evidence="15">Solute:Na+ symporter, SSS family</fullName>
    </recommendedName>
</protein>
<feature type="transmembrane region" description="Helical" evidence="11">
    <location>
        <begin position="434"/>
        <end position="461"/>
    </location>
</feature>
<comment type="subcellular location">
    <subcellularLocation>
        <location evidence="1">Cell membrane</location>
        <topology evidence="1">Multi-pass membrane protein</topology>
    </subcellularLocation>
</comment>
<name>A0A0U2VAK6_9GAMM</name>
<dbReference type="InterPro" id="IPR011043">
    <property type="entry name" value="Gal_Oxase/kelch_b-propeller"/>
</dbReference>
<dbReference type="InterPro" id="IPR038377">
    <property type="entry name" value="Na/Glc_symporter_sf"/>
</dbReference>
<dbReference type="InterPro" id="IPR001734">
    <property type="entry name" value="Na/solute_symporter"/>
</dbReference>
<dbReference type="EMBL" id="CP011035">
    <property type="protein sequence ID" value="ALS34733.1"/>
    <property type="molecule type" value="Genomic_DNA"/>
</dbReference>
<evidence type="ECO:0000256" key="12">
    <source>
        <dbReference type="SAM" id="SignalP"/>
    </source>
</evidence>
<evidence type="ECO:0008006" key="15">
    <source>
        <dbReference type="Google" id="ProtNLM"/>
    </source>
</evidence>
<feature type="transmembrane region" description="Helical" evidence="11">
    <location>
        <begin position="691"/>
        <end position="711"/>
    </location>
</feature>
<evidence type="ECO:0000313" key="13">
    <source>
        <dbReference type="EMBL" id="ALS34733.1"/>
    </source>
</evidence>
<sequence length="812" mass="89361">MRIIIIFLLLLTSCNTFAKTQLDWSVIKSNANHLPINKDSFYFLTNDALFISSTDFAKLNKLDLATHEISTVLNFKPIDGNRAQAITVQHNNKTIVLGGLVNGVKSTRVNVLEWHDESQNIVSKQLANLPRSFSKVSAQVFGQNVYITGFDKQWYFFKIALNNDQQQWTPLNAALFTDLNIINSELVVQNDGNENRIYAISQQGAEQSSNSNSKLLLHEFDEATNSWLTVISSNPTELVDIDKLVFASPLGQSHIMVVTQGGKTLSYNTITKAWSNYNKSDYRFHKITQAQQHSYAVVTELNTNNTVLIKGEISNTARDFGWQNMLVLVIYLLSVVMVGLYFMFKNKNTNDYFRGGQSIPWWAAACSIYATMLSSLTYIALPAIVYQTNWVLLIGIWMIIAVAPIAVYVAIPFFRQLDATSAYEFLSKRFNMPVRLFASGLFTLFHIGRMGIVMALTALALSAVTPLSASDSVLIMGMLCLLYCTLGGVEAVIWTDTIQTVVLLIGAVVCFAVIIAGLDDGFNSFIQIGFADDKFTIVNNDFSLESITSLSIWVIVLGGIGQNLSSYTADQAVVQRYMVTKDPASAVKSIWANAILAAPGALLFFCIGTGLYAFYQLNPEKLDPTIQIDQIFPTFISNELPMGLAGLIIAGIFAAAQSTVSTSMNSIATTVLTDFVRPFNLAKSEKSYMSLARILTFISGVLGTLVGLIFIDPEIRSLMEAYFKVIGMFMGALGGIFILGALTKRANSVGAIVGIISGVSLMISAWKYGWANGYLYGTIGILTCLIVGYLVSLLFPAHNKDLSKLTLYTMNQ</sequence>
<keyword evidence="3" id="KW-0813">Transport</keyword>
<feature type="transmembrane region" description="Helical" evidence="11">
    <location>
        <begin position="774"/>
        <end position="795"/>
    </location>
</feature>
<evidence type="ECO:0000256" key="1">
    <source>
        <dbReference type="ARBA" id="ARBA00004651"/>
    </source>
</evidence>
<feature type="transmembrane region" description="Helical" evidence="11">
    <location>
        <begin position="550"/>
        <end position="569"/>
    </location>
</feature>
<dbReference type="Gene3D" id="1.20.1730.10">
    <property type="entry name" value="Sodium/glucose cotransporter"/>
    <property type="match status" value="1"/>
</dbReference>
<keyword evidence="9 11" id="KW-0472">Membrane</keyword>
<organism evidence="13">
    <name type="scientific">Pseudoalteromonas translucida KMM 520</name>
    <dbReference type="NCBI Taxonomy" id="1315283"/>
    <lineage>
        <taxon>Bacteria</taxon>
        <taxon>Pseudomonadati</taxon>
        <taxon>Pseudomonadota</taxon>
        <taxon>Gammaproteobacteria</taxon>
        <taxon>Alteromonadales</taxon>
        <taxon>Pseudoalteromonadaceae</taxon>
        <taxon>Pseudoalteromonas</taxon>
    </lineage>
</organism>
<feature type="transmembrane region" description="Helical" evidence="11">
    <location>
        <begin position="473"/>
        <end position="494"/>
    </location>
</feature>
<keyword evidence="7" id="KW-0915">Sodium</keyword>
<evidence type="ECO:0000256" key="11">
    <source>
        <dbReference type="SAM" id="Phobius"/>
    </source>
</evidence>
<feature type="signal peptide" evidence="12">
    <location>
        <begin position="1"/>
        <end position="18"/>
    </location>
</feature>
<evidence type="ECO:0000256" key="2">
    <source>
        <dbReference type="ARBA" id="ARBA00006434"/>
    </source>
</evidence>
<evidence type="ECO:0000256" key="6">
    <source>
        <dbReference type="ARBA" id="ARBA00022989"/>
    </source>
</evidence>
<feature type="transmembrane region" description="Helical" evidence="11">
    <location>
        <begin position="501"/>
        <end position="518"/>
    </location>
</feature>
<evidence type="ECO:0000256" key="3">
    <source>
        <dbReference type="ARBA" id="ARBA00022448"/>
    </source>
</evidence>
<dbReference type="PANTHER" id="PTHR42985">
    <property type="entry name" value="SODIUM-COUPLED MONOCARBOXYLATE TRANSPORTER"/>
    <property type="match status" value="1"/>
</dbReference>
<accession>A0A0U2VAK6</accession>
<dbReference type="RefSeq" id="WP_058374769.1">
    <property type="nucleotide sequence ID" value="NZ_CP011035.1"/>
</dbReference>
<dbReference type="SUPFAM" id="SSF50965">
    <property type="entry name" value="Galactose oxidase, central domain"/>
    <property type="match status" value="1"/>
</dbReference>
<keyword evidence="8" id="KW-0406">Ion transport</keyword>
<feature type="transmembrane region" description="Helical" evidence="11">
    <location>
        <begin position="362"/>
        <end position="384"/>
    </location>
</feature>
<dbReference type="GO" id="GO:0015293">
    <property type="term" value="F:symporter activity"/>
    <property type="evidence" value="ECO:0007669"/>
    <property type="project" value="TreeGrafter"/>
</dbReference>
<gene>
    <name evidence="13" type="ORF">PTRA_b0215</name>
</gene>
<feature type="transmembrane region" description="Helical" evidence="11">
    <location>
        <begin position="390"/>
        <end position="414"/>
    </location>
</feature>
<keyword evidence="10" id="KW-0739">Sodium transport</keyword>
<keyword evidence="6 11" id="KW-1133">Transmembrane helix</keyword>
<feature type="chain" id="PRO_5006832924" description="Solute:Na+ symporter, SSS family" evidence="12">
    <location>
        <begin position="19"/>
        <end position="812"/>
    </location>
</feature>
<evidence type="ECO:0000256" key="9">
    <source>
        <dbReference type="ARBA" id="ARBA00023136"/>
    </source>
</evidence>
<evidence type="ECO:0000256" key="4">
    <source>
        <dbReference type="ARBA" id="ARBA00022475"/>
    </source>
</evidence>
<dbReference type="InterPro" id="IPR051163">
    <property type="entry name" value="Sodium:Solute_Symporter_SSF"/>
</dbReference>
<evidence type="ECO:0000313" key="14">
    <source>
        <dbReference type="Proteomes" id="UP000065261"/>
    </source>
</evidence>
<dbReference type="KEGG" id="ptn:PTRA_b0215"/>
<feature type="transmembrane region" description="Helical" evidence="11">
    <location>
        <begin position="590"/>
        <end position="615"/>
    </location>
</feature>
<dbReference type="AlphaFoldDB" id="A0A0U2VAK6"/>
<feature type="transmembrane region" description="Helical" evidence="11">
    <location>
        <begin position="635"/>
        <end position="656"/>
    </location>
</feature>
<keyword evidence="5 11" id="KW-0812">Transmembrane</keyword>
<feature type="transmembrane region" description="Helical" evidence="11">
    <location>
        <begin position="320"/>
        <end position="342"/>
    </location>
</feature>
<feature type="transmembrane region" description="Helical" evidence="11">
    <location>
        <begin position="723"/>
        <end position="742"/>
    </location>
</feature>
<dbReference type="PATRIC" id="fig|1315283.4.peg.3324"/>
<evidence type="ECO:0000256" key="10">
    <source>
        <dbReference type="ARBA" id="ARBA00023201"/>
    </source>
</evidence>
<evidence type="ECO:0000256" key="7">
    <source>
        <dbReference type="ARBA" id="ARBA00023053"/>
    </source>
</evidence>
<dbReference type="OrthoDB" id="9814523at2"/>
<dbReference type="Proteomes" id="UP000065261">
    <property type="component" value="Chromosome II"/>
</dbReference>
<dbReference type="NCBIfam" id="TIGR00813">
    <property type="entry name" value="sss"/>
    <property type="match status" value="1"/>
</dbReference>
<dbReference type="PANTHER" id="PTHR42985:SF40">
    <property type="entry name" value="LD47995P-RELATED"/>
    <property type="match status" value="1"/>
</dbReference>
<keyword evidence="4" id="KW-1003">Cell membrane</keyword>
<dbReference type="Gene3D" id="2.120.10.80">
    <property type="entry name" value="Kelch-type beta propeller"/>
    <property type="match status" value="1"/>
</dbReference>
<evidence type="ECO:0000256" key="5">
    <source>
        <dbReference type="ARBA" id="ARBA00022692"/>
    </source>
</evidence>